<feature type="region of interest" description="Disordered" evidence="1">
    <location>
        <begin position="97"/>
        <end position="194"/>
    </location>
</feature>
<feature type="compositionally biased region" description="Low complexity" evidence="1">
    <location>
        <begin position="97"/>
        <end position="120"/>
    </location>
</feature>
<evidence type="ECO:0000256" key="1">
    <source>
        <dbReference type="SAM" id="MobiDB-lite"/>
    </source>
</evidence>
<organism evidence="3 4">
    <name type="scientific">Porphyra umbilicalis</name>
    <name type="common">Purple laver</name>
    <name type="synonym">Red alga</name>
    <dbReference type="NCBI Taxonomy" id="2786"/>
    <lineage>
        <taxon>Eukaryota</taxon>
        <taxon>Rhodophyta</taxon>
        <taxon>Bangiophyceae</taxon>
        <taxon>Bangiales</taxon>
        <taxon>Bangiaceae</taxon>
        <taxon>Porphyra</taxon>
    </lineage>
</organism>
<dbReference type="Proteomes" id="UP000218209">
    <property type="component" value="Unassembled WGS sequence"/>
</dbReference>
<evidence type="ECO:0000313" key="3">
    <source>
        <dbReference type="EMBL" id="OSX77367.1"/>
    </source>
</evidence>
<reference evidence="3 4" key="1">
    <citation type="submission" date="2017-03" db="EMBL/GenBank/DDBJ databases">
        <title>WGS assembly of Porphyra umbilicalis.</title>
        <authorList>
            <person name="Brawley S.H."/>
            <person name="Blouin N.A."/>
            <person name="Ficko-Blean E."/>
            <person name="Wheeler G.L."/>
            <person name="Lohr M."/>
            <person name="Goodson H.V."/>
            <person name="Jenkins J.W."/>
            <person name="Blaby-Haas C.E."/>
            <person name="Helliwell K.E."/>
            <person name="Chan C."/>
            <person name="Marriage T."/>
            <person name="Bhattacharya D."/>
            <person name="Klein A.S."/>
            <person name="Badis Y."/>
            <person name="Brodie J."/>
            <person name="Cao Y."/>
            <person name="Collen J."/>
            <person name="Dittami S.M."/>
            <person name="Gachon C.M."/>
            <person name="Green B.R."/>
            <person name="Karpowicz S."/>
            <person name="Kim J.W."/>
            <person name="Kudahl U."/>
            <person name="Lin S."/>
            <person name="Michel G."/>
            <person name="Mittag M."/>
            <person name="Olson B.J."/>
            <person name="Pangilinan J."/>
            <person name="Peng Y."/>
            <person name="Qiu H."/>
            <person name="Shu S."/>
            <person name="Singer J.T."/>
            <person name="Smith A.G."/>
            <person name="Sprecher B.N."/>
            <person name="Wagner V."/>
            <person name="Wang W."/>
            <person name="Wang Z.-Y."/>
            <person name="Yan J."/>
            <person name="Yarish C."/>
            <person name="Zoeuner-Riek S."/>
            <person name="Zhuang Y."/>
            <person name="Zou Y."/>
            <person name="Lindquist E.A."/>
            <person name="Grimwood J."/>
            <person name="Barry K."/>
            <person name="Rokhsar D.S."/>
            <person name="Schmutz J."/>
            <person name="Stiller J.W."/>
            <person name="Grossman A.R."/>
            <person name="Prochnik S.E."/>
        </authorList>
    </citation>
    <scope>NUCLEOTIDE SEQUENCE [LARGE SCALE GENOMIC DNA]</scope>
    <source>
        <strain evidence="3">4086291</strain>
    </source>
</reference>
<dbReference type="PRINTS" id="PR01217">
    <property type="entry name" value="PRICHEXTENSN"/>
</dbReference>
<sequence length="381" mass="39976">MNAVTPLRVLTVALLTGVLFGSQWDDASFRRLLRTLERMGEVFLTLVPLDAPGTTVRAAKAAPAEVRRLLAAEIDLFVTKQAAAAAAAAAMAAAAGGRGAGAPRRSSSPLRGSPLSASLLLPPPPPSPPSPPPPSPTPPSSPPPSSPPPSSPPPSSPPPSSPPPSSPPPSSPPPSSPPPPPSSPSPTLSSPPRTAAKRSLLVMRPLSEAETAQLRHICPSVLSPDRLVRYAEHLRITCPGGTLEPGDLNNHDVVGASMDALMEAGDLQHHMLKDKVNCCSKRSFIVGMRGTTDDQTLAHVRGAWMKSHPTFKKWLEAGLAKLTSCRSSQHDRGIMCTRCDTFPALRARQLGDNVVAHQAGPRLWGEDDYKAVISATRGAPH</sequence>
<name>A0A1X6P958_PORUM</name>
<keyword evidence="2" id="KW-0732">Signal</keyword>
<feature type="chain" id="PRO_5012936820" evidence="2">
    <location>
        <begin position="22"/>
        <end position="381"/>
    </location>
</feature>
<feature type="compositionally biased region" description="Pro residues" evidence="1">
    <location>
        <begin position="121"/>
        <end position="184"/>
    </location>
</feature>
<dbReference type="EMBL" id="KV918840">
    <property type="protein sequence ID" value="OSX77367.1"/>
    <property type="molecule type" value="Genomic_DNA"/>
</dbReference>
<gene>
    <name evidence="3" type="ORF">BU14_0151s0009</name>
</gene>
<dbReference type="AlphaFoldDB" id="A0A1X6P958"/>
<keyword evidence="4" id="KW-1185">Reference proteome</keyword>
<protein>
    <submittedName>
        <fullName evidence="3">Uncharacterized protein</fullName>
    </submittedName>
</protein>
<feature type="signal peptide" evidence="2">
    <location>
        <begin position="1"/>
        <end position="21"/>
    </location>
</feature>
<evidence type="ECO:0000313" key="4">
    <source>
        <dbReference type="Proteomes" id="UP000218209"/>
    </source>
</evidence>
<evidence type="ECO:0000256" key="2">
    <source>
        <dbReference type="SAM" id="SignalP"/>
    </source>
</evidence>
<proteinExistence type="predicted"/>
<accession>A0A1X6P958</accession>